<organism evidence="12 14">
    <name type="scientific">Mycena citricolor</name>
    <dbReference type="NCBI Taxonomy" id="2018698"/>
    <lineage>
        <taxon>Eukaryota</taxon>
        <taxon>Fungi</taxon>
        <taxon>Dikarya</taxon>
        <taxon>Basidiomycota</taxon>
        <taxon>Agaricomycotina</taxon>
        <taxon>Agaricomycetes</taxon>
        <taxon>Agaricomycetidae</taxon>
        <taxon>Agaricales</taxon>
        <taxon>Marasmiineae</taxon>
        <taxon>Mycenaceae</taxon>
        <taxon>Mycena</taxon>
    </lineage>
</organism>
<evidence type="ECO:0000256" key="10">
    <source>
        <dbReference type="ARBA" id="ARBA00023136"/>
    </source>
</evidence>
<dbReference type="EMBL" id="CAVNYO010000405">
    <property type="protein sequence ID" value="CAK5275430.1"/>
    <property type="molecule type" value="Genomic_DNA"/>
</dbReference>
<evidence type="ECO:0000313" key="14">
    <source>
        <dbReference type="Proteomes" id="UP001295794"/>
    </source>
</evidence>
<evidence type="ECO:0000256" key="3">
    <source>
        <dbReference type="ARBA" id="ARBA00022448"/>
    </source>
</evidence>
<proteinExistence type="inferred from homology"/>
<sequence length="158" mass="17679">MSSLCGLVWPTGSGRHLRQLIVPPVRVGADEPGSGQLMFLRRRVNSIFRRELKREKAWARIHLVPLLAAEGDRAAYHQAQASAAFEAEIMKDVKGWVVSTPMRYRWLAADLESSHFSPPPPYPILISPARQICLQQPSIQDSGHMMIVVAVLCLDRSL</sequence>
<dbReference type="GO" id="GO:0045271">
    <property type="term" value="C:respiratory chain complex I"/>
    <property type="evidence" value="ECO:0007669"/>
    <property type="project" value="UniProtKB-UniRule"/>
</dbReference>
<accession>A0AAD2GUP7</accession>
<evidence type="ECO:0000256" key="2">
    <source>
        <dbReference type="ARBA" id="ARBA00007312"/>
    </source>
</evidence>
<reference evidence="12" key="1">
    <citation type="submission" date="2023-11" db="EMBL/GenBank/DDBJ databases">
        <authorList>
            <person name="De Vega J J."/>
            <person name="De Vega J J."/>
        </authorList>
    </citation>
    <scope>NUCLEOTIDE SEQUENCE</scope>
</reference>
<dbReference type="AlphaFoldDB" id="A0AAD2GUP7"/>
<protein>
    <recommendedName>
        <fullName evidence="11">NADH dehydrogenase [ubiquinone] 1 alpha subcomplex subunit 13</fullName>
    </recommendedName>
</protein>
<evidence type="ECO:0000256" key="5">
    <source>
        <dbReference type="ARBA" id="ARBA00022692"/>
    </source>
</evidence>
<dbReference type="PANTHER" id="PTHR12966">
    <property type="entry name" value="NADH DEHYDROGENASE UBIQUINONE 1 ALPHA SUBCOMPLEX SUBUNIT 13"/>
    <property type="match status" value="1"/>
</dbReference>
<keyword evidence="4 11" id="KW-0679">Respiratory chain</keyword>
<dbReference type="GO" id="GO:0005743">
    <property type="term" value="C:mitochondrial inner membrane"/>
    <property type="evidence" value="ECO:0007669"/>
    <property type="project" value="UniProtKB-SubCell"/>
</dbReference>
<evidence type="ECO:0000313" key="13">
    <source>
        <dbReference type="EMBL" id="CAK5275430.1"/>
    </source>
</evidence>
<keyword evidence="6 11" id="KW-0999">Mitochondrion inner membrane</keyword>
<comment type="similarity">
    <text evidence="2 11">Belongs to the complex I NDUFA13 subunit family.</text>
</comment>
<comment type="function">
    <text evidence="11">Complex I functions in the transfer of electrons from NADH to the respiratory chain. Accessory subunit of the mitochondrial membrane respiratory chain NADH dehydrogenase (Complex I), that is believed not to be involved in catalysis.</text>
</comment>
<name>A0AAD2GUP7_9AGAR</name>
<comment type="caution">
    <text evidence="12">The sequence shown here is derived from an EMBL/GenBank/DDBJ whole genome shotgun (WGS) entry which is preliminary data.</text>
</comment>
<keyword evidence="9 11" id="KW-0496">Mitochondrion</keyword>
<evidence type="ECO:0000313" key="12">
    <source>
        <dbReference type="EMBL" id="CAK5262504.1"/>
    </source>
</evidence>
<comment type="subcellular location">
    <subcellularLocation>
        <location evidence="1 11">Mitochondrion inner membrane</location>
        <topology evidence="1 11">Single-pass membrane protein</topology>
        <orientation evidence="1 11">Matrix side</orientation>
    </subcellularLocation>
</comment>
<evidence type="ECO:0000256" key="11">
    <source>
        <dbReference type="RuleBase" id="RU368034"/>
    </source>
</evidence>
<keyword evidence="3 11" id="KW-0813">Transport</keyword>
<dbReference type="Pfam" id="PF06212">
    <property type="entry name" value="GRIM-19"/>
    <property type="match status" value="1"/>
</dbReference>
<evidence type="ECO:0000256" key="7">
    <source>
        <dbReference type="ARBA" id="ARBA00022982"/>
    </source>
</evidence>
<dbReference type="PANTHER" id="PTHR12966:SF0">
    <property type="entry name" value="NADH DEHYDROGENASE [UBIQUINONE] 1 ALPHA SUBCOMPLEX SUBUNIT 13"/>
    <property type="match status" value="1"/>
</dbReference>
<keyword evidence="10" id="KW-0472">Membrane</keyword>
<keyword evidence="5" id="KW-0812">Transmembrane</keyword>
<evidence type="ECO:0000256" key="9">
    <source>
        <dbReference type="ARBA" id="ARBA00023128"/>
    </source>
</evidence>
<gene>
    <name evidence="12" type="ORF">MYCIT1_LOCUS1278</name>
    <name evidence="13" type="ORF">MYCIT1_LOCUS23170</name>
</gene>
<evidence type="ECO:0000256" key="6">
    <source>
        <dbReference type="ARBA" id="ARBA00022792"/>
    </source>
</evidence>
<dbReference type="InterPro" id="IPR009346">
    <property type="entry name" value="GRIM-19"/>
</dbReference>
<evidence type="ECO:0000256" key="1">
    <source>
        <dbReference type="ARBA" id="ARBA00004298"/>
    </source>
</evidence>
<evidence type="ECO:0000256" key="4">
    <source>
        <dbReference type="ARBA" id="ARBA00022660"/>
    </source>
</evidence>
<dbReference type="EMBL" id="CAVNYO010000019">
    <property type="protein sequence ID" value="CAK5262504.1"/>
    <property type="molecule type" value="Genomic_DNA"/>
</dbReference>
<keyword evidence="14" id="KW-1185">Reference proteome</keyword>
<keyword evidence="7 11" id="KW-0249">Electron transport</keyword>
<keyword evidence="8" id="KW-1133">Transmembrane helix</keyword>
<evidence type="ECO:0000256" key="8">
    <source>
        <dbReference type="ARBA" id="ARBA00022989"/>
    </source>
</evidence>
<dbReference type="Proteomes" id="UP001295794">
    <property type="component" value="Unassembled WGS sequence"/>
</dbReference>